<keyword evidence="4" id="KW-1185">Reference proteome</keyword>
<dbReference type="Proteomes" id="UP000019275">
    <property type="component" value="Unassembled WGS sequence"/>
</dbReference>
<protein>
    <recommendedName>
        <fullName evidence="2">Outer membrane protein beta-barrel domain-containing protein</fullName>
    </recommendedName>
</protein>
<feature type="signal peptide" evidence="1">
    <location>
        <begin position="1"/>
        <end position="19"/>
    </location>
</feature>
<name>A0ABN0RTR9_9FLAO</name>
<dbReference type="InterPro" id="IPR025665">
    <property type="entry name" value="Beta-barrel_OMP_2"/>
</dbReference>
<evidence type="ECO:0000313" key="4">
    <source>
        <dbReference type="Proteomes" id="UP000019275"/>
    </source>
</evidence>
<keyword evidence="1" id="KW-0732">Signal</keyword>
<dbReference type="RefSeq" id="WP_013621398.1">
    <property type="nucleotide sequence ID" value="NZ_ARZX01000001.1"/>
</dbReference>
<evidence type="ECO:0000313" key="3">
    <source>
        <dbReference type="EMBL" id="EWH15302.1"/>
    </source>
</evidence>
<proteinExistence type="predicted"/>
<sequence length="222" mass="25792">MFRLCILFGLICFSLSAQNTTVDSLYLEDQFYIGLTYNTYGNKPSSFTQRNLPYGLQLGFIKDLPINKKRNVGFGVGFGYAVNNYYSNLIATKDSEGISYTFADEDLDYERSKIVTHMVEFPIEFRWRKSTPTKYKFLRIYGGAKLGYVFSSKSKFVSDDFKEVFSNTDIVNFRYGLQFNIGYNTWNIHVYYGLNSLLDDAFVDDEQLLMKPIRVGFNFYIL</sequence>
<comment type="caution">
    <text evidence="3">The sequence shown here is derived from an EMBL/GenBank/DDBJ whole genome shotgun (WGS) entry which is preliminary data.</text>
</comment>
<feature type="domain" description="Outer membrane protein beta-barrel" evidence="2">
    <location>
        <begin position="17"/>
        <end position="198"/>
    </location>
</feature>
<evidence type="ECO:0000256" key="1">
    <source>
        <dbReference type="SAM" id="SignalP"/>
    </source>
</evidence>
<dbReference type="EMBL" id="ARZX01000001">
    <property type="protein sequence ID" value="EWH15302.1"/>
    <property type="molecule type" value="Genomic_DNA"/>
</dbReference>
<dbReference type="Pfam" id="PF13568">
    <property type="entry name" value="OMP_b-brl_2"/>
    <property type="match status" value="1"/>
</dbReference>
<feature type="chain" id="PRO_5047473636" description="Outer membrane protein beta-barrel domain-containing protein" evidence="1">
    <location>
        <begin position="20"/>
        <end position="222"/>
    </location>
</feature>
<gene>
    <name evidence="3" type="ORF">KLA_02045</name>
</gene>
<organism evidence="3 4">
    <name type="scientific">Cellulophaga geojensis KL-A</name>
    <dbReference type="NCBI Taxonomy" id="1328323"/>
    <lineage>
        <taxon>Bacteria</taxon>
        <taxon>Pseudomonadati</taxon>
        <taxon>Bacteroidota</taxon>
        <taxon>Flavobacteriia</taxon>
        <taxon>Flavobacteriales</taxon>
        <taxon>Flavobacteriaceae</taxon>
        <taxon>Cellulophaga</taxon>
    </lineage>
</organism>
<evidence type="ECO:0000259" key="2">
    <source>
        <dbReference type="Pfam" id="PF13568"/>
    </source>
</evidence>
<accession>A0ABN0RTR9</accession>
<reference evidence="3 4" key="1">
    <citation type="journal article" date="2014" name="Genome Announc.">
        <title>Draft Genome Sequence of the Carrageenan-Degrading Bacterium Cellulophaga sp. Strain KL-A, Isolated from Decaying Marine Algae.</title>
        <authorList>
            <person name="Shan D."/>
            <person name="Ying J."/>
            <person name="Li X."/>
            <person name="Gao Z."/>
            <person name="Wei G."/>
            <person name="Shao Z."/>
        </authorList>
    </citation>
    <scope>NUCLEOTIDE SEQUENCE [LARGE SCALE GENOMIC DNA]</scope>
    <source>
        <strain evidence="3 4">KL-A</strain>
    </source>
</reference>